<sequence>MPVAGGLLIGGLLVAGTAAAGLAALSGGGTPPAPGRLQAVKVLGVSQTPDCAALTAALGAGRAVDTAKAIACDQQESNAMEALRQDARAQGRRSAAGSSPTCSAVDRRAAAGDPTLDYDLAFHCRQRERYAGRTNELDGMSEGSFTAFCRGVRARRDRGEPVDPFPQAFCAQESGTVPWHAASPPAAPSSGPTGGP</sequence>
<gene>
    <name evidence="2" type="ORF">C7M71_006550</name>
</gene>
<keyword evidence="3" id="KW-1185">Reference proteome</keyword>
<accession>A0A345STU5</accession>
<feature type="compositionally biased region" description="Low complexity" evidence="1">
    <location>
        <begin position="181"/>
        <end position="196"/>
    </location>
</feature>
<protein>
    <submittedName>
        <fullName evidence="2">Uncharacterized protein</fullName>
    </submittedName>
</protein>
<feature type="region of interest" description="Disordered" evidence="1">
    <location>
        <begin position="176"/>
        <end position="196"/>
    </location>
</feature>
<dbReference type="EMBL" id="CP031264">
    <property type="protein sequence ID" value="AXI77150.1"/>
    <property type="molecule type" value="Genomic_DNA"/>
</dbReference>
<dbReference type="KEGG" id="stri:C7M71_006550"/>
<evidence type="ECO:0000313" key="3">
    <source>
        <dbReference type="Proteomes" id="UP000249340"/>
    </source>
</evidence>
<dbReference type="Proteomes" id="UP000249340">
    <property type="component" value="Chromosome"/>
</dbReference>
<reference evidence="3" key="1">
    <citation type="submission" date="2018-07" db="EMBL/GenBank/DDBJ databases">
        <title>Streptacidiphilus bronchialis DSM 106435 chromosome.</title>
        <authorList>
            <person name="Batra D."/>
            <person name="Gulvik C.A."/>
        </authorList>
    </citation>
    <scope>NUCLEOTIDE SEQUENCE [LARGE SCALE GENOMIC DNA]</scope>
    <source>
        <strain evidence="3">DSM 106435</strain>
    </source>
</reference>
<name>A0A345STU5_9ACTN</name>
<proteinExistence type="predicted"/>
<dbReference type="AlphaFoldDB" id="A0A345STU5"/>
<dbReference type="OrthoDB" id="9764079at2"/>
<evidence type="ECO:0000313" key="2">
    <source>
        <dbReference type="EMBL" id="AXI77150.1"/>
    </source>
</evidence>
<evidence type="ECO:0000256" key="1">
    <source>
        <dbReference type="SAM" id="MobiDB-lite"/>
    </source>
</evidence>
<organism evidence="2 3">
    <name type="scientific">Peterkaempfera bronchialis</name>
    <dbReference type="NCBI Taxonomy" id="2126346"/>
    <lineage>
        <taxon>Bacteria</taxon>
        <taxon>Bacillati</taxon>
        <taxon>Actinomycetota</taxon>
        <taxon>Actinomycetes</taxon>
        <taxon>Kitasatosporales</taxon>
        <taxon>Streptomycetaceae</taxon>
        <taxon>Peterkaempfera</taxon>
    </lineage>
</organism>